<protein>
    <recommendedName>
        <fullName evidence="2">C2H2-type domain-containing protein</fullName>
    </recommendedName>
</protein>
<evidence type="ECO:0000313" key="4">
    <source>
        <dbReference type="Proteomes" id="UP001378960"/>
    </source>
</evidence>
<keyword evidence="4" id="KW-1185">Reference proteome</keyword>
<dbReference type="GO" id="GO:0008270">
    <property type="term" value="F:zinc ion binding"/>
    <property type="evidence" value="ECO:0007669"/>
    <property type="project" value="UniProtKB-KW"/>
</dbReference>
<keyword evidence="1" id="KW-0479">Metal-binding</keyword>
<evidence type="ECO:0000256" key="1">
    <source>
        <dbReference type="PROSITE-ProRule" id="PRU00042"/>
    </source>
</evidence>
<dbReference type="InterPro" id="IPR013087">
    <property type="entry name" value="Znf_C2H2_type"/>
</dbReference>
<organism evidence="3 4">
    <name type="scientific">Pichia kluyveri</name>
    <name type="common">Yeast</name>
    <dbReference type="NCBI Taxonomy" id="36015"/>
    <lineage>
        <taxon>Eukaryota</taxon>
        <taxon>Fungi</taxon>
        <taxon>Dikarya</taxon>
        <taxon>Ascomycota</taxon>
        <taxon>Saccharomycotina</taxon>
        <taxon>Pichiomycetes</taxon>
        <taxon>Pichiales</taxon>
        <taxon>Pichiaceae</taxon>
        <taxon>Pichia</taxon>
    </lineage>
</organism>
<dbReference type="AlphaFoldDB" id="A0AAV5R7H7"/>
<comment type="caution">
    <text evidence="3">The sequence shown here is derived from an EMBL/GenBank/DDBJ whole genome shotgun (WGS) entry which is preliminary data.</text>
</comment>
<evidence type="ECO:0000259" key="2">
    <source>
        <dbReference type="PROSITE" id="PS50157"/>
    </source>
</evidence>
<accession>A0AAV5R7H7</accession>
<dbReference type="Proteomes" id="UP001378960">
    <property type="component" value="Unassembled WGS sequence"/>
</dbReference>
<dbReference type="PROSITE" id="PS00028">
    <property type="entry name" value="ZINC_FINGER_C2H2_1"/>
    <property type="match status" value="1"/>
</dbReference>
<evidence type="ECO:0000313" key="3">
    <source>
        <dbReference type="EMBL" id="GMM47485.1"/>
    </source>
</evidence>
<dbReference type="EMBL" id="BTGB01000009">
    <property type="protein sequence ID" value="GMM47485.1"/>
    <property type="molecule type" value="Genomic_DNA"/>
</dbReference>
<feature type="domain" description="C2H2-type" evidence="2">
    <location>
        <begin position="197"/>
        <end position="225"/>
    </location>
</feature>
<keyword evidence="1" id="KW-0862">Zinc</keyword>
<proteinExistence type="predicted"/>
<reference evidence="3 4" key="1">
    <citation type="journal article" date="2023" name="Elife">
        <title>Identification of key yeast species and microbe-microbe interactions impacting larval growth of Drosophila in the wild.</title>
        <authorList>
            <person name="Mure A."/>
            <person name="Sugiura Y."/>
            <person name="Maeda R."/>
            <person name="Honda K."/>
            <person name="Sakurai N."/>
            <person name="Takahashi Y."/>
            <person name="Watada M."/>
            <person name="Katoh T."/>
            <person name="Gotoh A."/>
            <person name="Gotoh Y."/>
            <person name="Taniguchi I."/>
            <person name="Nakamura K."/>
            <person name="Hayashi T."/>
            <person name="Katayama T."/>
            <person name="Uemura T."/>
            <person name="Hattori Y."/>
        </authorList>
    </citation>
    <scope>NUCLEOTIDE SEQUENCE [LARGE SCALE GENOMIC DNA]</scope>
    <source>
        <strain evidence="3 4">PK-24</strain>
    </source>
</reference>
<sequence>MFWLQNALKEKLPHFVPPIDSIFDDFMLDNTYRNYEIPNIKESTFKMHDEEKFEQYINSINEKLGEKVYATYPELNHLGIILNVEIGYLIHVRSIVKSEENFAFVLNGVLTNVMLKSIIDSCDFGVSIPSELSLINLWIRNLYEESNIKLQCNKKKYRFDIDFKHSFDDILSIGIKKLGLLNVYCRADPLLPIYNSFQCDLCLRSYLKRDSVIRHINSIHGQDIKIITKFYISESSSQLFTRGMMSVLMSENYIKQNKLKSEISESSSNNHKQYKVSKISSHDEMFKSNYIVKFINKLEIKDYYFYLNHSKIFSDCIKMQNFLTDSLTNLITIYSKAYKYNENFTFHKSKVMKLYLSETSNHSFNFVKLSNNNKIRLYAENISKAIIILLKAYNVENKLINNFCELPNYKPLFNPSQKFILRKLLKLIVRKCEIGFILDKPKVTSNNEGKLNDDSLELWDLISNLFINISTQETSEFTPLQTIFTFSICDFDKSSKTLTFFKPSRRKVIFQSLVYIIRLSFLSKLTNKNDENFTLKLGQATKTGELRKIIEKMYYPTLYYFLRKKSYIMKPFFNPEKYTYVHPVLLKDKFIGCKILGLFSLNIIIERIESFLNSEIVYVKSLAGLNIENKIVKKEFQKFQSKYKRQLEDDEFNENNNIDENENIKRSIACITCLLIGYLALTSTPLPQFGEYLNLDINCFKFMNGSLYIEIESENICIKEESMIKYFTKYLTLRKYMMNKEPNLDKSKFFMDISYVKSQTFLDLMSCKYTDYKYLYVFLKEAQAKCRNETGNEGNNRPNWLSLIKNQMREKSEGFLVINLKLIAPEYQQFVLNKQENVIPDQRSYISCDDEVNLNQLIENGFFDTRIDDNEKDDVDVECDITFDFTEYSEADFNMIDNDYNEMMKYIKSKNSNFANKRMKI</sequence>
<keyword evidence="1" id="KW-0863">Zinc-finger</keyword>
<name>A0AAV5R7H7_PICKL</name>
<gene>
    <name evidence="3" type="ORF">DAPK24_040830</name>
</gene>
<dbReference type="PROSITE" id="PS50157">
    <property type="entry name" value="ZINC_FINGER_C2H2_2"/>
    <property type="match status" value="1"/>
</dbReference>